<dbReference type="Proteomes" id="UP000756921">
    <property type="component" value="Unassembled WGS sequence"/>
</dbReference>
<proteinExistence type="predicted"/>
<reference evidence="1" key="1">
    <citation type="journal article" date="2020" name="Mol. Plant Microbe Interact.">
        <title>Genome Sequence of the Biocontrol Agent Coniothyrium minitans strain Conio (IMI 134523).</title>
        <authorList>
            <person name="Patel D."/>
            <person name="Shittu T.A."/>
            <person name="Baroncelli R."/>
            <person name="Muthumeenakshi S."/>
            <person name="Osborne T.H."/>
            <person name="Janganan T.K."/>
            <person name="Sreenivasaprasad S."/>
        </authorList>
    </citation>
    <scope>NUCLEOTIDE SEQUENCE</scope>
    <source>
        <strain evidence="1">Conio</strain>
    </source>
</reference>
<keyword evidence="2" id="KW-1185">Reference proteome</keyword>
<organism evidence="1 2">
    <name type="scientific">Paraphaeosphaeria minitans</name>
    <dbReference type="NCBI Taxonomy" id="565426"/>
    <lineage>
        <taxon>Eukaryota</taxon>
        <taxon>Fungi</taxon>
        <taxon>Dikarya</taxon>
        <taxon>Ascomycota</taxon>
        <taxon>Pezizomycotina</taxon>
        <taxon>Dothideomycetes</taxon>
        <taxon>Pleosporomycetidae</taxon>
        <taxon>Pleosporales</taxon>
        <taxon>Massarineae</taxon>
        <taxon>Didymosphaeriaceae</taxon>
        <taxon>Paraphaeosphaeria</taxon>
    </lineage>
</organism>
<sequence length="125" mass="13799">MIKKHGWQRNGRGRARTSRRKPCSQDCVHFACYAVDLVTIQETLCFIGGCSHVPSRHRGHGRSHVALRGRACKPKGSLGIGSAPNYYEAGCCPWPGSTLPSQSPPSADFPSPRTYWLVSNHLPER</sequence>
<name>A0A9P6GNP8_9PLEO</name>
<evidence type="ECO:0000313" key="1">
    <source>
        <dbReference type="EMBL" id="KAF9739011.1"/>
    </source>
</evidence>
<accession>A0A9P6GNP8</accession>
<dbReference type="AlphaFoldDB" id="A0A9P6GNP8"/>
<evidence type="ECO:0000313" key="2">
    <source>
        <dbReference type="Proteomes" id="UP000756921"/>
    </source>
</evidence>
<dbReference type="EMBL" id="WJXW01000002">
    <property type="protein sequence ID" value="KAF9739011.1"/>
    <property type="molecule type" value="Genomic_DNA"/>
</dbReference>
<comment type="caution">
    <text evidence="1">The sequence shown here is derived from an EMBL/GenBank/DDBJ whole genome shotgun (WGS) entry which is preliminary data.</text>
</comment>
<gene>
    <name evidence="1" type="ORF">PMIN01_01645</name>
</gene>
<protein>
    <submittedName>
        <fullName evidence="1">Uncharacterized protein</fullName>
    </submittedName>
</protein>